<gene>
    <name evidence="2" type="ORF">H4W34_003810</name>
</gene>
<dbReference type="Pfam" id="PF10040">
    <property type="entry name" value="CRISPR_Cas6"/>
    <property type="match status" value="1"/>
</dbReference>
<dbReference type="Gene3D" id="3.30.70.1900">
    <property type="match status" value="1"/>
</dbReference>
<keyword evidence="2" id="KW-0378">Hydrolase</keyword>
<dbReference type="GO" id="GO:0016787">
    <property type="term" value="F:hydrolase activity"/>
    <property type="evidence" value="ECO:0007669"/>
    <property type="project" value="UniProtKB-KW"/>
</dbReference>
<dbReference type="InterPro" id="IPR019267">
    <property type="entry name" value="CRISPR-assoc_Cas6_C"/>
</dbReference>
<reference evidence="2 3" key="1">
    <citation type="submission" date="2020-10" db="EMBL/GenBank/DDBJ databases">
        <title>Sequencing the genomes of 1000 actinobacteria strains.</title>
        <authorList>
            <person name="Klenk H.-P."/>
        </authorList>
    </citation>
    <scope>NUCLEOTIDE SEQUENCE [LARGE SCALE GENOMIC DNA]</scope>
    <source>
        <strain evidence="2 3">DSM 46744</strain>
    </source>
</reference>
<dbReference type="Gene3D" id="3.30.70.1890">
    <property type="match status" value="1"/>
</dbReference>
<feature type="domain" description="CRISPR-associated protein Cas6 C-terminal" evidence="1">
    <location>
        <begin position="133"/>
        <end position="258"/>
    </location>
</feature>
<evidence type="ECO:0000313" key="3">
    <source>
        <dbReference type="Proteomes" id="UP000627838"/>
    </source>
</evidence>
<comment type="caution">
    <text evidence="2">The sequence shown here is derived from an EMBL/GenBank/DDBJ whole genome shotgun (WGS) entry which is preliminary data.</text>
</comment>
<organism evidence="2 3">
    <name type="scientific">Actinomadura algeriensis</name>
    <dbReference type="NCBI Taxonomy" id="1679523"/>
    <lineage>
        <taxon>Bacteria</taxon>
        <taxon>Bacillati</taxon>
        <taxon>Actinomycetota</taxon>
        <taxon>Actinomycetes</taxon>
        <taxon>Streptosporangiales</taxon>
        <taxon>Thermomonosporaceae</taxon>
        <taxon>Actinomadura</taxon>
    </lineage>
</organism>
<dbReference type="EC" id="3.1.-.-" evidence="2"/>
<evidence type="ECO:0000313" key="2">
    <source>
        <dbReference type="EMBL" id="MBE1533977.1"/>
    </source>
</evidence>
<sequence>MVVELGPLDGQAPPVPPPHTGPAINAAFLGALRGAGEDELSSFLHEMKPPKAYTLTPLLDERNRRADASSKRVRFEVAVLQDELVGRVLGAVTKLDEVRVARCWYRVEALGTTVETYRELCEAARPETHWVFKICTPVAFFTARDEGVRRVRPFPEAEWVFSDLYRRWTVFVPDVPLDASVQEAIVGNLEVDEHRLTTTAHLLKAGAPLTHGSVGTVGYRLADSRRVSTEARTSLDALARFALYAGIGDRTNIGMGHVLPLSPRTTRRR</sequence>
<proteinExistence type="predicted"/>
<name>A0ABR9JTS9_9ACTN</name>
<dbReference type="InterPro" id="IPR045747">
    <property type="entry name" value="CRISPR-assoc_prot_Cas6_N_sf"/>
</dbReference>
<protein>
    <submittedName>
        <fullName evidence="2">CRISPR-associated endoribonuclease Cas6</fullName>
        <ecNumber evidence="2">3.1.-.-</ecNumber>
    </submittedName>
</protein>
<keyword evidence="3" id="KW-1185">Reference proteome</keyword>
<dbReference type="Proteomes" id="UP000627838">
    <property type="component" value="Unassembled WGS sequence"/>
</dbReference>
<accession>A0ABR9JTS9</accession>
<dbReference type="RefSeq" id="WP_192760432.1">
    <property type="nucleotide sequence ID" value="NZ_JADBDZ010000001.1"/>
</dbReference>
<dbReference type="CDD" id="cd21141">
    <property type="entry name" value="Cas6_III-like"/>
    <property type="match status" value="1"/>
</dbReference>
<evidence type="ECO:0000259" key="1">
    <source>
        <dbReference type="Pfam" id="PF10040"/>
    </source>
</evidence>
<dbReference type="EMBL" id="JADBDZ010000001">
    <property type="protein sequence ID" value="MBE1533977.1"/>
    <property type="molecule type" value="Genomic_DNA"/>
</dbReference>